<protein>
    <submittedName>
        <fullName evidence="1">Uncharacterized protein</fullName>
    </submittedName>
</protein>
<sequence length="79" mass="8356">QANATGVRDDRKATPPSDVVPMILQAGMHPRDMIISTKGSQVGAMKADRQFHDQVAASGRADVDMRRGGRAIVLGLSLG</sequence>
<feature type="non-terminal residue" evidence="1">
    <location>
        <position position="1"/>
    </location>
</feature>
<name>A0A1B6NQ26_9ZZZZ</name>
<comment type="caution">
    <text evidence="1">The sequence shown here is derived from an EMBL/GenBank/DDBJ whole genome shotgun (WGS) entry which is preliminary data.</text>
</comment>
<accession>A0A1B6NQ26</accession>
<proteinExistence type="predicted"/>
<organism evidence="1">
    <name type="scientific">marine sediment metagenome</name>
    <dbReference type="NCBI Taxonomy" id="412755"/>
    <lineage>
        <taxon>unclassified sequences</taxon>
        <taxon>metagenomes</taxon>
        <taxon>ecological metagenomes</taxon>
    </lineage>
</organism>
<gene>
    <name evidence="1" type="ORF">MGSAQ_002990</name>
</gene>
<dbReference type="EMBL" id="AYSL01001740">
    <property type="protein sequence ID" value="KTF05514.1"/>
    <property type="molecule type" value="Genomic_DNA"/>
</dbReference>
<dbReference type="AlphaFoldDB" id="A0A1B6NQ26"/>
<evidence type="ECO:0000313" key="1">
    <source>
        <dbReference type="EMBL" id="KTF05514.1"/>
    </source>
</evidence>
<reference evidence="1" key="1">
    <citation type="submission" date="2013-11" db="EMBL/GenBank/DDBJ databases">
        <title>Microbial diversity, functional groups and degradation webs in Northern and Southern Mediterranean and Red Sea marine crude oil polluted sites.</title>
        <authorList>
            <person name="Daffonchio D."/>
            <person name="Mapelli F."/>
            <person name="Ferrer M."/>
            <person name="Richter M."/>
            <person name="Cherif A."/>
            <person name="Malkawi H.I."/>
            <person name="Yakimov M.M."/>
            <person name="Abdel-Fattah Y.R."/>
            <person name="Blaghen M."/>
            <person name="Golyshin P.N."/>
            <person name="Kalogerakis N."/>
            <person name="Boon N."/>
            <person name="Magagnini M."/>
            <person name="Fava F."/>
        </authorList>
    </citation>
    <scope>NUCLEOTIDE SEQUENCE</scope>
</reference>